<dbReference type="GO" id="GO:0006744">
    <property type="term" value="P:ubiquinone biosynthetic process"/>
    <property type="evidence" value="ECO:0007669"/>
    <property type="project" value="UniProtKB-KW"/>
</dbReference>
<evidence type="ECO:0000256" key="5">
    <source>
        <dbReference type="SAM" id="Phobius"/>
    </source>
</evidence>
<sequence>MSSLIRGEIQQFASFANVFHWFDELHGCFRPLHSFNQLRIPWLSAHLATSSLSAVHLPLSGKQILDVGCGAGILSTSLCRRGALVTGLDADESVLEIANGYKETMAPGLRKKIEFIPGTIERLAQEKDRIGTFDAVVSSEVVEHVSDLPLFIRSCCKLARPNSPIFFTTINRTIWSQLLAKTIAEVFSFIFFLLFMLRICSGYCLKGCINSNNLLLRATCANCYWTSSAALGRCLE</sequence>
<evidence type="ECO:0000256" key="4">
    <source>
        <dbReference type="ARBA" id="ARBA00022691"/>
    </source>
</evidence>
<keyword evidence="4" id="KW-0949">S-adenosyl-L-methionine</keyword>
<evidence type="ECO:0000313" key="8">
    <source>
        <dbReference type="Proteomes" id="UP001620645"/>
    </source>
</evidence>
<keyword evidence="5" id="KW-1133">Transmembrane helix</keyword>
<dbReference type="EMBL" id="JBICCN010000373">
    <property type="protein sequence ID" value="KAL3072562.1"/>
    <property type="molecule type" value="Genomic_DNA"/>
</dbReference>
<dbReference type="PANTHER" id="PTHR43464">
    <property type="entry name" value="METHYLTRANSFERASE"/>
    <property type="match status" value="1"/>
</dbReference>
<dbReference type="NCBIfam" id="TIGR01983">
    <property type="entry name" value="UbiG"/>
    <property type="match status" value="1"/>
</dbReference>
<comment type="caution">
    <text evidence="7">The sequence shown here is derived from an EMBL/GenBank/DDBJ whole genome shotgun (WGS) entry which is preliminary data.</text>
</comment>
<evidence type="ECO:0000256" key="3">
    <source>
        <dbReference type="ARBA" id="ARBA00022688"/>
    </source>
</evidence>
<evidence type="ECO:0000256" key="1">
    <source>
        <dbReference type="ARBA" id="ARBA00022603"/>
    </source>
</evidence>
<dbReference type="Proteomes" id="UP001620645">
    <property type="component" value="Unassembled WGS sequence"/>
</dbReference>
<reference evidence="7 8" key="1">
    <citation type="submission" date="2024-10" db="EMBL/GenBank/DDBJ databases">
        <authorList>
            <person name="Kim D."/>
        </authorList>
    </citation>
    <scope>NUCLEOTIDE SEQUENCE [LARGE SCALE GENOMIC DNA]</scope>
    <source>
        <strain evidence="7">Taebaek</strain>
    </source>
</reference>
<dbReference type="PANTHER" id="PTHR43464:SF19">
    <property type="entry name" value="UBIQUINONE BIOSYNTHESIS O-METHYLTRANSFERASE, MITOCHONDRIAL"/>
    <property type="match status" value="1"/>
</dbReference>
<feature type="transmembrane region" description="Helical" evidence="5">
    <location>
        <begin position="178"/>
        <end position="197"/>
    </location>
</feature>
<dbReference type="InterPro" id="IPR029063">
    <property type="entry name" value="SAM-dependent_MTases_sf"/>
</dbReference>
<keyword evidence="1" id="KW-0489">Methyltransferase</keyword>
<organism evidence="7 8">
    <name type="scientific">Heterodera schachtii</name>
    <name type="common">Sugarbeet cyst nematode worm</name>
    <name type="synonym">Tylenchus schachtii</name>
    <dbReference type="NCBI Taxonomy" id="97005"/>
    <lineage>
        <taxon>Eukaryota</taxon>
        <taxon>Metazoa</taxon>
        <taxon>Ecdysozoa</taxon>
        <taxon>Nematoda</taxon>
        <taxon>Chromadorea</taxon>
        <taxon>Rhabditida</taxon>
        <taxon>Tylenchina</taxon>
        <taxon>Tylenchomorpha</taxon>
        <taxon>Tylenchoidea</taxon>
        <taxon>Heteroderidae</taxon>
        <taxon>Heteroderinae</taxon>
        <taxon>Heterodera</taxon>
    </lineage>
</organism>
<dbReference type="GO" id="GO:0008168">
    <property type="term" value="F:methyltransferase activity"/>
    <property type="evidence" value="ECO:0007669"/>
    <property type="project" value="UniProtKB-KW"/>
</dbReference>
<keyword evidence="2" id="KW-0808">Transferase</keyword>
<gene>
    <name evidence="7" type="ORF">niasHS_017536</name>
</gene>
<keyword evidence="5" id="KW-0812">Transmembrane</keyword>
<evidence type="ECO:0000313" key="7">
    <source>
        <dbReference type="EMBL" id="KAL3072562.1"/>
    </source>
</evidence>
<dbReference type="InterPro" id="IPR013216">
    <property type="entry name" value="Methyltransf_11"/>
</dbReference>
<dbReference type="Pfam" id="PF08241">
    <property type="entry name" value="Methyltransf_11"/>
    <property type="match status" value="1"/>
</dbReference>
<dbReference type="GO" id="GO:0032259">
    <property type="term" value="P:methylation"/>
    <property type="evidence" value="ECO:0007669"/>
    <property type="project" value="UniProtKB-KW"/>
</dbReference>
<accession>A0ABD2HXC9</accession>
<name>A0ABD2HXC9_HETSC</name>
<dbReference type="Gene3D" id="3.40.50.150">
    <property type="entry name" value="Vaccinia Virus protein VP39"/>
    <property type="match status" value="1"/>
</dbReference>
<keyword evidence="5" id="KW-0472">Membrane</keyword>
<dbReference type="CDD" id="cd02440">
    <property type="entry name" value="AdoMet_MTases"/>
    <property type="match status" value="1"/>
</dbReference>
<keyword evidence="3" id="KW-0831">Ubiquinone biosynthesis</keyword>
<dbReference type="SUPFAM" id="SSF53335">
    <property type="entry name" value="S-adenosyl-L-methionine-dependent methyltransferases"/>
    <property type="match status" value="1"/>
</dbReference>
<feature type="domain" description="Methyltransferase type 11" evidence="6">
    <location>
        <begin position="65"/>
        <end position="166"/>
    </location>
</feature>
<protein>
    <recommendedName>
        <fullName evidence="6">Methyltransferase type 11 domain-containing protein</fullName>
    </recommendedName>
</protein>
<evidence type="ECO:0000256" key="2">
    <source>
        <dbReference type="ARBA" id="ARBA00022679"/>
    </source>
</evidence>
<dbReference type="InterPro" id="IPR010233">
    <property type="entry name" value="UbiG_MeTrfase"/>
</dbReference>
<dbReference type="AlphaFoldDB" id="A0ABD2HXC9"/>
<proteinExistence type="predicted"/>
<evidence type="ECO:0000259" key="6">
    <source>
        <dbReference type="Pfam" id="PF08241"/>
    </source>
</evidence>
<keyword evidence="8" id="KW-1185">Reference proteome</keyword>